<dbReference type="PROSITE" id="PS51720">
    <property type="entry name" value="G_AIG1"/>
    <property type="match status" value="1"/>
</dbReference>
<gene>
    <name evidence="5" type="ORF">CUNI_LOCUS14852</name>
</gene>
<proteinExistence type="inferred from homology"/>
<dbReference type="OrthoDB" id="10061751at2759"/>
<evidence type="ECO:0000313" key="6">
    <source>
        <dbReference type="Proteomes" id="UP000678393"/>
    </source>
</evidence>
<dbReference type="PANTHER" id="PTHR10903">
    <property type="entry name" value="GTPASE, IMAP FAMILY MEMBER-RELATED"/>
    <property type="match status" value="1"/>
</dbReference>
<dbReference type="GO" id="GO:0005525">
    <property type="term" value="F:GTP binding"/>
    <property type="evidence" value="ECO:0007669"/>
    <property type="project" value="UniProtKB-KW"/>
</dbReference>
<dbReference type="InterPro" id="IPR027417">
    <property type="entry name" value="P-loop_NTPase"/>
</dbReference>
<evidence type="ECO:0000313" key="5">
    <source>
        <dbReference type="EMBL" id="CAG5129294.1"/>
    </source>
</evidence>
<organism evidence="5 6">
    <name type="scientific">Candidula unifasciata</name>
    <dbReference type="NCBI Taxonomy" id="100452"/>
    <lineage>
        <taxon>Eukaryota</taxon>
        <taxon>Metazoa</taxon>
        <taxon>Spiralia</taxon>
        <taxon>Lophotrochozoa</taxon>
        <taxon>Mollusca</taxon>
        <taxon>Gastropoda</taxon>
        <taxon>Heterobranchia</taxon>
        <taxon>Euthyneura</taxon>
        <taxon>Panpulmonata</taxon>
        <taxon>Eupulmonata</taxon>
        <taxon>Stylommatophora</taxon>
        <taxon>Helicina</taxon>
        <taxon>Helicoidea</taxon>
        <taxon>Geomitridae</taxon>
        <taxon>Candidula</taxon>
    </lineage>
</organism>
<comment type="caution">
    <text evidence="5">The sequence shown here is derived from an EMBL/GenBank/DDBJ whole genome shotgun (WGS) entry which is preliminary data.</text>
</comment>
<accession>A0A8S3ZI99</accession>
<dbReference type="Pfam" id="PF04548">
    <property type="entry name" value="AIG1"/>
    <property type="match status" value="1"/>
</dbReference>
<keyword evidence="3" id="KW-0342">GTP-binding</keyword>
<evidence type="ECO:0000256" key="1">
    <source>
        <dbReference type="ARBA" id="ARBA00008535"/>
    </source>
</evidence>
<dbReference type="Proteomes" id="UP000678393">
    <property type="component" value="Unassembled WGS sequence"/>
</dbReference>
<name>A0A8S3ZI99_9EUPU</name>
<sequence length="163" mass="17943">MKLPPGGDIDLLMIGKTGHGKSSTGNSILGQDLFNCSESGESETSKNGVGWAEIDGRTIKVVDTPGVCDTRNDAASVDLAIEYISTAIAYCPEGFHALLLLIRFPTRMTEEEKTTIELLKRVLGENILKSHCIVVFTYGDVFYRKMAAKETTFDEWCKRQVGF</sequence>
<evidence type="ECO:0000259" key="4">
    <source>
        <dbReference type="PROSITE" id="PS51720"/>
    </source>
</evidence>
<reference evidence="5" key="1">
    <citation type="submission" date="2021-04" db="EMBL/GenBank/DDBJ databases">
        <authorList>
            <consortium name="Molecular Ecology Group"/>
        </authorList>
    </citation>
    <scope>NUCLEOTIDE SEQUENCE</scope>
</reference>
<evidence type="ECO:0000256" key="3">
    <source>
        <dbReference type="ARBA" id="ARBA00023134"/>
    </source>
</evidence>
<protein>
    <recommendedName>
        <fullName evidence="4">AIG1-type G domain-containing protein</fullName>
    </recommendedName>
</protein>
<feature type="domain" description="AIG1-type G" evidence="4">
    <location>
        <begin position="6"/>
        <end position="163"/>
    </location>
</feature>
<dbReference type="SUPFAM" id="SSF52540">
    <property type="entry name" value="P-loop containing nucleoside triphosphate hydrolases"/>
    <property type="match status" value="1"/>
</dbReference>
<keyword evidence="2" id="KW-0547">Nucleotide-binding</keyword>
<dbReference type="EMBL" id="CAJHNH020003442">
    <property type="protein sequence ID" value="CAG5129294.1"/>
    <property type="molecule type" value="Genomic_DNA"/>
</dbReference>
<dbReference type="InterPro" id="IPR045058">
    <property type="entry name" value="GIMA/IAN/Toc"/>
</dbReference>
<evidence type="ECO:0000256" key="2">
    <source>
        <dbReference type="ARBA" id="ARBA00022741"/>
    </source>
</evidence>
<keyword evidence="6" id="KW-1185">Reference proteome</keyword>
<dbReference type="InterPro" id="IPR006703">
    <property type="entry name" value="G_AIG1"/>
</dbReference>
<dbReference type="Gene3D" id="3.40.50.300">
    <property type="entry name" value="P-loop containing nucleotide triphosphate hydrolases"/>
    <property type="match status" value="1"/>
</dbReference>
<comment type="similarity">
    <text evidence="1">Belongs to the TRAFAC class TrmE-Era-EngA-EngB-Septin-like GTPase superfamily. AIG1/Toc34/Toc159-like paraseptin GTPase family. IAN subfamily.</text>
</comment>
<dbReference type="AlphaFoldDB" id="A0A8S3ZI99"/>
<dbReference type="PANTHER" id="PTHR10903:SF184">
    <property type="entry name" value="GTP-BINDING PROTEIN A"/>
    <property type="match status" value="1"/>
</dbReference>